<evidence type="ECO:0000313" key="2">
    <source>
        <dbReference type="Proteomes" id="UP000186817"/>
    </source>
</evidence>
<name>A0A1Q9D407_SYMMI</name>
<comment type="caution">
    <text evidence="1">The sequence shown here is derived from an EMBL/GenBank/DDBJ whole genome shotgun (WGS) entry which is preliminary data.</text>
</comment>
<protein>
    <submittedName>
        <fullName evidence="1">Uncharacterized protein</fullName>
    </submittedName>
</protein>
<gene>
    <name evidence="1" type="ORF">AK812_SmicGene28596</name>
</gene>
<keyword evidence="2" id="KW-1185">Reference proteome</keyword>
<dbReference type="EMBL" id="LSRX01000738">
    <property type="protein sequence ID" value="OLP89885.1"/>
    <property type="molecule type" value="Genomic_DNA"/>
</dbReference>
<proteinExistence type="predicted"/>
<organism evidence="1 2">
    <name type="scientific">Symbiodinium microadriaticum</name>
    <name type="common">Dinoflagellate</name>
    <name type="synonym">Zooxanthella microadriatica</name>
    <dbReference type="NCBI Taxonomy" id="2951"/>
    <lineage>
        <taxon>Eukaryota</taxon>
        <taxon>Sar</taxon>
        <taxon>Alveolata</taxon>
        <taxon>Dinophyceae</taxon>
        <taxon>Suessiales</taxon>
        <taxon>Symbiodiniaceae</taxon>
        <taxon>Symbiodinium</taxon>
    </lineage>
</organism>
<sequence length="89" mass="9885">MQGCRPSQQRPRKRTLEHKSCGPAVKLQLANTLWSLASMVVRDAEVLAGFDEKVLAKISEFKCLDVAAGLRRELWVFGGEQRLGVCDSP</sequence>
<dbReference type="AlphaFoldDB" id="A0A1Q9D407"/>
<accession>A0A1Q9D407</accession>
<evidence type="ECO:0000313" key="1">
    <source>
        <dbReference type="EMBL" id="OLP89885.1"/>
    </source>
</evidence>
<reference evidence="1 2" key="1">
    <citation type="submission" date="2016-02" db="EMBL/GenBank/DDBJ databases">
        <title>Genome analysis of coral dinoflagellate symbionts highlights evolutionary adaptations to a symbiotic lifestyle.</title>
        <authorList>
            <person name="Aranda M."/>
            <person name="Li Y."/>
            <person name="Liew Y.J."/>
            <person name="Baumgarten S."/>
            <person name="Simakov O."/>
            <person name="Wilson M."/>
            <person name="Piel J."/>
            <person name="Ashoor H."/>
            <person name="Bougouffa S."/>
            <person name="Bajic V.B."/>
            <person name="Ryu T."/>
            <person name="Ravasi T."/>
            <person name="Bayer T."/>
            <person name="Micklem G."/>
            <person name="Kim H."/>
            <person name="Bhak J."/>
            <person name="Lajeunesse T.C."/>
            <person name="Voolstra C.R."/>
        </authorList>
    </citation>
    <scope>NUCLEOTIDE SEQUENCE [LARGE SCALE GENOMIC DNA]</scope>
    <source>
        <strain evidence="1 2">CCMP2467</strain>
    </source>
</reference>
<dbReference type="Proteomes" id="UP000186817">
    <property type="component" value="Unassembled WGS sequence"/>
</dbReference>